<keyword evidence="8" id="KW-0406">Ion transport</keyword>
<comment type="similarity">
    <text evidence="2 8">Belongs to the CorA metal ion transporter (MIT) (TC 1.A.35) family.</text>
</comment>
<evidence type="ECO:0000313" key="9">
    <source>
        <dbReference type="EMBL" id="GAA4181861.1"/>
    </source>
</evidence>
<dbReference type="InterPro" id="IPR045863">
    <property type="entry name" value="CorA_TM1_TM2"/>
</dbReference>
<dbReference type="PANTHER" id="PTHR46494">
    <property type="entry name" value="CORA FAMILY METAL ION TRANSPORTER (EUROFUNG)"/>
    <property type="match status" value="1"/>
</dbReference>
<gene>
    <name evidence="8" type="primary">corA</name>
    <name evidence="9" type="ORF">GCM10022252_06880</name>
</gene>
<dbReference type="CDD" id="cd12830">
    <property type="entry name" value="MtCorA-like"/>
    <property type="match status" value="1"/>
</dbReference>
<dbReference type="InterPro" id="IPR002523">
    <property type="entry name" value="MgTranspt_CorA/ZnTranspt_ZntB"/>
</dbReference>
<protein>
    <recommendedName>
        <fullName evidence="8">Magnesium transport protein CorA</fullName>
    </recommendedName>
</protein>
<dbReference type="SUPFAM" id="SSF143865">
    <property type="entry name" value="CorA soluble domain-like"/>
    <property type="match status" value="1"/>
</dbReference>
<comment type="function">
    <text evidence="8">Mediates influx of magnesium ions.</text>
</comment>
<dbReference type="Proteomes" id="UP001501251">
    <property type="component" value="Unassembled WGS sequence"/>
</dbReference>
<feature type="transmembrane region" description="Helical" evidence="8">
    <location>
        <begin position="337"/>
        <end position="356"/>
    </location>
</feature>
<evidence type="ECO:0000256" key="7">
    <source>
        <dbReference type="ARBA" id="ARBA00023136"/>
    </source>
</evidence>
<evidence type="ECO:0000256" key="4">
    <source>
        <dbReference type="ARBA" id="ARBA00022475"/>
    </source>
</evidence>
<keyword evidence="10" id="KW-1185">Reference proteome</keyword>
<dbReference type="NCBIfam" id="TIGR00383">
    <property type="entry name" value="corA"/>
    <property type="match status" value="1"/>
</dbReference>
<dbReference type="Gene3D" id="3.30.460.20">
    <property type="entry name" value="CorA soluble domain-like"/>
    <property type="match status" value="1"/>
</dbReference>
<evidence type="ECO:0000256" key="8">
    <source>
        <dbReference type="RuleBase" id="RU362010"/>
    </source>
</evidence>
<dbReference type="InterPro" id="IPR004488">
    <property type="entry name" value="Mg/Co-transport_prot_CorA"/>
</dbReference>
<organism evidence="9 10">
    <name type="scientific">Streptosporangium oxazolinicum</name>
    <dbReference type="NCBI Taxonomy" id="909287"/>
    <lineage>
        <taxon>Bacteria</taxon>
        <taxon>Bacillati</taxon>
        <taxon>Actinomycetota</taxon>
        <taxon>Actinomycetes</taxon>
        <taxon>Streptosporangiales</taxon>
        <taxon>Streptosporangiaceae</taxon>
        <taxon>Streptosporangium</taxon>
    </lineage>
</organism>
<keyword evidence="5 8" id="KW-0812">Transmembrane</keyword>
<reference evidence="10" key="1">
    <citation type="journal article" date="2019" name="Int. J. Syst. Evol. Microbiol.">
        <title>The Global Catalogue of Microorganisms (GCM) 10K type strain sequencing project: providing services to taxonomists for standard genome sequencing and annotation.</title>
        <authorList>
            <consortium name="The Broad Institute Genomics Platform"/>
            <consortium name="The Broad Institute Genome Sequencing Center for Infectious Disease"/>
            <person name="Wu L."/>
            <person name="Ma J."/>
        </authorList>
    </citation>
    <scope>NUCLEOTIDE SEQUENCE [LARGE SCALE GENOMIC DNA]</scope>
    <source>
        <strain evidence="10">JCM 17388</strain>
    </source>
</reference>
<accession>A0ABP8ACX1</accession>
<sequence length="394" mass="43163">MRSSLLFPRIKHTRTIRAAHTSTSAVSLRERMTGVCVPPSDSLVEYAAYVGGKKIDALGIPDALELVRAHNAAHDAASGTASEGGSGKGSGGGSGGGNAFVWVGLHEPDAPEVEWLAEVFALHPLAVEDAVKAHQRPKVERYGDSVFVVLKTVAYIDHDVLTATSEIIGTGELMVFVGPDFVVTVRHGSHCPLSEVRARLEDKPKLLNRGPTGVLHAIADHVVDRYLSVADRMQAELEDVEAMVFADVSARDIGRIYNLKREMIEMKRSVMPLQSPMSTLAQRRMIPSEMREYFRDVVDHLARVCEQVESSNELCNSILQAALARSNALANEDMRKISSWVAIMAVPTMIAGIYGMNFEHMPELHSVFGYPLVIGVMVVACTLLYRGFRRNGWM</sequence>
<evidence type="ECO:0000313" key="10">
    <source>
        <dbReference type="Proteomes" id="UP001501251"/>
    </source>
</evidence>
<evidence type="ECO:0000256" key="5">
    <source>
        <dbReference type="ARBA" id="ARBA00022692"/>
    </source>
</evidence>
<keyword evidence="6 8" id="KW-1133">Transmembrane helix</keyword>
<comment type="caution">
    <text evidence="9">The sequence shown here is derived from an EMBL/GenBank/DDBJ whole genome shotgun (WGS) entry which is preliminary data.</text>
</comment>
<keyword evidence="3 8" id="KW-0813">Transport</keyword>
<keyword evidence="4 8" id="KW-1003">Cell membrane</keyword>
<keyword evidence="8" id="KW-0460">Magnesium</keyword>
<comment type="subcellular location">
    <subcellularLocation>
        <location evidence="1">Cell membrane</location>
        <topology evidence="1">Multi-pass membrane protein</topology>
    </subcellularLocation>
    <subcellularLocation>
        <location evidence="8">Membrane</location>
        <topology evidence="8">Multi-pass membrane protein</topology>
    </subcellularLocation>
</comment>
<dbReference type="PANTHER" id="PTHR46494:SF1">
    <property type="entry name" value="CORA FAMILY METAL ION TRANSPORTER (EUROFUNG)"/>
    <property type="match status" value="1"/>
</dbReference>
<evidence type="ECO:0000256" key="1">
    <source>
        <dbReference type="ARBA" id="ARBA00004651"/>
    </source>
</evidence>
<dbReference type="InterPro" id="IPR045861">
    <property type="entry name" value="CorA_cytoplasmic_dom"/>
</dbReference>
<proteinExistence type="inferred from homology"/>
<feature type="transmembrane region" description="Helical" evidence="8">
    <location>
        <begin position="368"/>
        <end position="388"/>
    </location>
</feature>
<name>A0ABP8ACX1_9ACTN</name>
<evidence type="ECO:0000256" key="2">
    <source>
        <dbReference type="ARBA" id="ARBA00009765"/>
    </source>
</evidence>
<dbReference type="RefSeq" id="WP_344914819.1">
    <property type="nucleotide sequence ID" value="NZ_BAABAQ010000001.1"/>
</dbReference>
<dbReference type="EMBL" id="BAABAQ010000001">
    <property type="protein sequence ID" value="GAA4181861.1"/>
    <property type="molecule type" value="Genomic_DNA"/>
</dbReference>
<dbReference type="Gene3D" id="1.20.58.340">
    <property type="entry name" value="Magnesium transport protein CorA, transmembrane region"/>
    <property type="match status" value="2"/>
</dbReference>
<evidence type="ECO:0000256" key="3">
    <source>
        <dbReference type="ARBA" id="ARBA00022448"/>
    </source>
</evidence>
<evidence type="ECO:0000256" key="6">
    <source>
        <dbReference type="ARBA" id="ARBA00022989"/>
    </source>
</evidence>
<keyword evidence="7 8" id="KW-0472">Membrane</keyword>
<dbReference type="Pfam" id="PF01544">
    <property type="entry name" value="CorA"/>
    <property type="match status" value="1"/>
</dbReference>
<dbReference type="SUPFAM" id="SSF144083">
    <property type="entry name" value="Magnesium transport protein CorA, transmembrane region"/>
    <property type="match status" value="1"/>
</dbReference>